<evidence type="ECO:0000256" key="5">
    <source>
        <dbReference type="ARBA" id="ARBA00022968"/>
    </source>
</evidence>
<evidence type="ECO:0000256" key="8">
    <source>
        <dbReference type="ARBA" id="ARBA00045670"/>
    </source>
</evidence>
<gene>
    <name evidence="11" type="ORF">SmJEL517_g00087</name>
</gene>
<feature type="transmembrane region" description="Helical" evidence="10">
    <location>
        <begin position="12"/>
        <end position="37"/>
    </location>
</feature>
<dbReference type="PIRSF" id="PIRSF016089">
    <property type="entry name" value="SPC22"/>
    <property type="match status" value="1"/>
</dbReference>
<accession>A0A507CIS6</accession>
<dbReference type="InterPro" id="IPR007653">
    <property type="entry name" value="SPC3"/>
</dbReference>
<sequence>MYSLSQRANSIFATFVSVMMCVLSAVALTGPVLLYLYGKPTVSLQVGEVSVKLGRVGQIYDRTSPVSELGFIDFNLDAGKSSSHLIILLFTAKTILHALDLSSLFNWNTKQLFVYVLAEFETPSHDTNAVVIWDDIIQTPDRAVIKLKRQRGEYVVTDMLNKLSHKKARLSLHYNVIPHVGMLQWFTSDSVVHFEFPSRTS</sequence>
<keyword evidence="7 9" id="KW-0472">Membrane</keyword>
<dbReference type="GO" id="GO:0045047">
    <property type="term" value="P:protein targeting to ER"/>
    <property type="evidence" value="ECO:0007669"/>
    <property type="project" value="TreeGrafter"/>
</dbReference>
<organism evidence="11 12">
    <name type="scientific">Synchytrium microbalum</name>
    <dbReference type="NCBI Taxonomy" id="1806994"/>
    <lineage>
        <taxon>Eukaryota</taxon>
        <taxon>Fungi</taxon>
        <taxon>Fungi incertae sedis</taxon>
        <taxon>Chytridiomycota</taxon>
        <taxon>Chytridiomycota incertae sedis</taxon>
        <taxon>Chytridiomycetes</taxon>
        <taxon>Synchytriales</taxon>
        <taxon>Synchytriaceae</taxon>
        <taxon>Synchytrium</taxon>
    </lineage>
</organism>
<evidence type="ECO:0000256" key="1">
    <source>
        <dbReference type="ARBA" id="ARBA00004648"/>
    </source>
</evidence>
<comment type="caution">
    <text evidence="11">The sequence shown here is derived from an EMBL/GenBank/DDBJ whole genome shotgun (WGS) entry which is preliminary data.</text>
</comment>
<dbReference type="GO" id="GO:0005787">
    <property type="term" value="C:signal peptidase complex"/>
    <property type="evidence" value="ECO:0007669"/>
    <property type="project" value="UniProtKB-UniRule"/>
</dbReference>
<dbReference type="GeneID" id="42001314"/>
<evidence type="ECO:0000313" key="11">
    <source>
        <dbReference type="EMBL" id="TPX38064.1"/>
    </source>
</evidence>
<evidence type="ECO:0000256" key="7">
    <source>
        <dbReference type="ARBA" id="ARBA00023136"/>
    </source>
</evidence>
<dbReference type="OrthoDB" id="10261524at2759"/>
<evidence type="ECO:0000256" key="10">
    <source>
        <dbReference type="SAM" id="Phobius"/>
    </source>
</evidence>
<keyword evidence="5" id="KW-0735">Signal-anchor</keyword>
<evidence type="ECO:0000256" key="6">
    <source>
        <dbReference type="ARBA" id="ARBA00022989"/>
    </source>
</evidence>
<evidence type="ECO:0000313" key="12">
    <source>
        <dbReference type="Proteomes" id="UP000319731"/>
    </source>
</evidence>
<comment type="function">
    <text evidence="8">Essential component of the signal peptidase complex (SPC) which catalyzes the cleavage of N-terminal signal sequences from nascent proteins as they are translocated into the lumen of the endoplasmic reticulum. Essential for the SPC catalytic activity, possibly by stabilizing and positioning the active center of the complex close to the lumenal surface. Essential for viability.</text>
</comment>
<proteinExistence type="inferred from homology"/>
<dbReference type="PANTHER" id="PTHR12804">
    <property type="entry name" value="MICROSOMAL SIGNAL PEPTIDASE 23 KD SUBUNIT SPC22/23"/>
    <property type="match status" value="1"/>
</dbReference>
<evidence type="ECO:0000256" key="4">
    <source>
        <dbReference type="ARBA" id="ARBA00022824"/>
    </source>
</evidence>
<comment type="similarity">
    <text evidence="2 9">Belongs to the SPCS3 family.</text>
</comment>
<keyword evidence="12" id="KW-1185">Reference proteome</keyword>
<dbReference type="PANTHER" id="PTHR12804:SF0">
    <property type="entry name" value="SIGNAL PEPTIDASE COMPLEX SUBUNIT 3"/>
    <property type="match status" value="1"/>
</dbReference>
<keyword evidence="3 10" id="KW-0812">Transmembrane</keyword>
<protein>
    <recommendedName>
        <fullName evidence="9">Signal peptidase subunit 3</fullName>
    </recommendedName>
</protein>
<dbReference type="Pfam" id="PF04573">
    <property type="entry name" value="SPC22"/>
    <property type="match status" value="2"/>
</dbReference>
<dbReference type="AlphaFoldDB" id="A0A507CIS6"/>
<keyword evidence="4 9" id="KW-0256">Endoplasmic reticulum</keyword>
<reference evidence="11 12" key="1">
    <citation type="journal article" date="2019" name="Sci. Rep.">
        <title>Comparative genomics of chytrid fungi reveal insights into the obligate biotrophic and pathogenic lifestyle of Synchytrium endobioticum.</title>
        <authorList>
            <person name="van de Vossenberg B.T.L.H."/>
            <person name="Warris S."/>
            <person name="Nguyen H.D.T."/>
            <person name="van Gent-Pelzer M.P.E."/>
            <person name="Joly D.L."/>
            <person name="van de Geest H.C."/>
            <person name="Bonants P.J.M."/>
            <person name="Smith D.S."/>
            <person name="Levesque C.A."/>
            <person name="van der Lee T.A.J."/>
        </authorList>
    </citation>
    <scope>NUCLEOTIDE SEQUENCE [LARGE SCALE GENOMIC DNA]</scope>
    <source>
        <strain evidence="11 12">JEL517</strain>
    </source>
</reference>
<dbReference type="GO" id="GO:0006465">
    <property type="term" value="P:signal peptide processing"/>
    <property type="evidence" value="ECO:0007669"/>
    <property type="project" value="UniProtKB-UniRule"/>
</dbReference>
<evidence type="ECO:0000256" key="9">
    <source>
        <dbReference type="PIRNR" id="PIRNR016089"/>
    </source>
</evidence>
<name>A0A507CIS6_9FUNG</name>
<comment type="subcellular location">
    <subcellularLocation>
        <location evidence="1">Endoplasmic reticulum membrane</location>
        <topology evidence="1">Single-pass type II membrane protein</topology>
    </subcellularLocation>
</comment>
<dbReference type="Proteomes" id="UP000319731">
    <property type="component" value="Unassembled WGS sequence"/>
</dbReference>
<keyword evidence="6 10" id="KW-1133">Transmembrane helix</keyword>
<dbReference type="STRING" id="1806994.A0A507CIS6"/>
<evidence type="ECO:0000256" key="2">
    <source>
        <dbReference type="ARBA" id="ARBA00009289"/>
    </source>
</evidence>
<dbReference type="RefSeq" id="XP_031027779.1">
    <property type="nucleotide sequence ID" value="XM_031166017.1"/>
</dbReference>
<evidence type="ECO:0000256" key="3">
    <source>
        <dbReference type="ARBA" id="ARBA00022692"/>
    </source>
</evidence>
<dbReference type="EMBL" id="QEAO01000001">
    <property type="protein sequence ID" value="TPX38064.1"/>
    <property type="molecule type" value="Genomic_DNA"/>
</dbReference>